<proteinExistence type="predicted"/>
<evidence type="ECO:0000313" key="1">
    <source>
        <dbReference type="EMBL" id="QJX74712.1"/>
    </source>
</evidence>
<dbReference type="Proteomes" id="UP000501076">
    <property type="component" value="Plasmid pFDU301F"/>
</dbReference>
<keyword evidence="1" id="KW-0614">Plasmid</keyword>
<accession>A0A6M6DKW1</accession>
<sequence>MSNGDHVKKIIITTVNQEEYMISDEEQIHYTLDCLNKIENKEIAGKGFTFIPDQEGIFTDDEILIDQIYMSMDYVATIKFKLALKRD</sequence>
<geneLocation type="plasmid" evidence="2">
    <name>pfdu301f</name>
</geneLocation>
<protein>
    <submittedName>
        <fullName evidence="1">Uncharacterized protein</fullName>
    </submittedName>
</protein>
<organism evidence="1 2">
    <name type="scientific">Priestia megaterium</name>
    <name type="common">Bacillus megaterium</name>
    <dbReference type="NCBI Taxonomy" id="1404"/>
    <lineage>
        <taxon>Bacteria</taxon>
        <taxon>Bacillati</taxon>
        <taxon>Bacillota</taxon>
        <taxon>Bacilli</taxon>
        <taxon>Bacillales</taxon>
        <taxon>Bacillaceae</taxon>
        <taxon>Priestia</taxon>
    </lineage>
</organism>
<reference evidence="1 2" key="1">
    <citation type="submission" date="2019-10" db="EMBL/GenBank/DDBJ databases">
        <title>Complete genome sequences for adaption low water activity.</title>
        <authorList>
            <person name="Zhao L."/>
            <person name="Zhong J."/>
        </authorList>
    </citation>
    <scope>NUCLEOTIDE SEQUENCE [LARGE SCALE GENOMIC DNA]</scope>
    <source>
        <strain evidence="1 2">FDU301</strain>
        <plasmid evidence="2">pfdu301f</plasmid>
    </source>
</reference>
<name>A0A6M6DKW1_PRIMG</name>
<dbReference type="RefSeq" id="WP_171776428.1">
    <property type="nucleotide sequence ID" value="NZ_CP045268.1"/>
</dbReference>
<evidence type="ECO:0000313" key="2">
    <source>
        <dbReference type="Proteomes" id="UP000501076"/>
    </source>
</evidence>
<dbReference type="AlphaFoldDB" id="A0A6M6DKW1"/>
<dbReference type="EMBL" id="CP045268">
    <property type="protein sequence ID" value="QJX74712.1"/>
    <property type="molecule type" value="Genomic_DNA"/>
</dbReference>
<gene>
    <name evidence="1" type="ORF">FDZ14_00405</name>
</gene>